<keyword evidence="4 5" id="KW-0472">Membrane</keyword>
<dbReference type="PANTHER" id="PTHR13439:SF0">
    <property type="entry name" value="TOPOISOMERASE I DAMAGE AFFECTED PROTEIN 4"/>
    <property type="match status" value="1"/>
</dbReference>
<comment type="subcellular location">
    <subcellularLocation>
        <location evidence="1">Membrane</location>
        <topology evidence="1">Multi-pass membrane protein</topology>
    </subcellularLocation>
</comment>
<dbReference type="GO" id="GO:0016020">
    <property type="term" value="C:membrane"/>
    <property type="evidence" value="ECO:0007669"/>
    <property type="project" value="UniProtKB-SubCell"/>
</dbReference>
<sequence length="287" mass="31433">MENPYWLALANPELGYLTRIAAFTALFAGLSKAVEWVVASARPEGGVSSALAALSDPSKEGKARSGAQAASTVLSMVHALGTSAASIWTVQALLRGGAAADPEAVARLWSWALAYSQGYFIADGIYNALSEHGETWVLWHHAWMALAHHPIGALSRGCMLMGCGDCSLAVWLSATGYLSEISTVFLNIRWFQHRWLRQHSIWYTINMILVLVTYPLARVIIPVPFILAGSLWPRWAEYQKQGLGSLVVFTSVTYSALTLMSMYFLYTLVNRGLHRALTLRPCADKGD</sequence>
<evidence type="ECO:0000313" key="8">
    <source>
        <dbReference type="EMBL" id="CAE8632951.1"/>
    </source>
</evidence>
<evidence type="ECO:0000256" key="3">
    <source>
        <dbReference type="ARBA" id="ARBA00022989"/>
    </source>
</evidence>
<dbReference type="InterPro" id="IPR006634">
    <property type="entry name" value="TLC-dom"/>
</dbReference>
<reference evidence="8" key="1">
    <citation type="submission" date="2021-02" db="EMBL/GenBank/DDBJ databases">
        <authorList>
            <person name="Dougan E. K."/>
            <person name="Rhodes N."/>
            <person name="Thang M."/>
            <person name="Chan C."/>
        </authorList>
    </citation>
    <scope>NUCLEOTIDE SEQUENCE</scope>
</reference>
<dbReference type="GO" id="GO:0055088">
    <property type="term" value="P:lipid homeostasis"/>
    <property type="evidence" value="ECO:0007669"/>
    <property type="project" value="TreeGrafter"/>
</dbReference>
<keyword evidence="2 5" id="KW-0812">Transmembrane</keyword>
<dbReference type="OrthoDB" id="10266980at2759"/>
<dbReference type="GO" id="GO:0005783">
    <property type="term" value="C:endoplasmic reticulum"/>
    <property type="evidence" value="ECO:0007669"/>
    <property type="project" value="TreeGrafter"/>
</dbReference>
<feature type="transmembrane region" description="Helical" evidence="6">
    <location>
        <begin position="246"/>
        <end position="266"/>
    </location>
</feature>
<dbReference type="InterPro" id="IPR050846">
    <property type="entry name" value="TLCD"/>
</dbReference>
<organism evidence="8 9">
    <name type="scientific">Polarella glacialis</name>
    <name type="common">Dinoflagellate</name>
    <dbReference type="NCBI Taxonomy" id="89957"/>
    <lineage>
        <taxon>Eukaryota</taxon>
        <taxon>Sar</taxon>
        <taxon>Alveolata</taxon>
        <taxon>Dinophyceae</taxon>
        <taxon>Suessiales</taxon>
        <taxon>Suessiaceae</taxon>
        <taxon>Polarella</taxon>
    </lineage>
</organism>
<feature type="transmembrane region" description="Helical" evidence="6">
    <location>
        <begin position="168"/>
        <end position="188"/>
    </location>
</feature>
<name>A0A813H5K5_POLGL</name>
<dbReference type="EMBL" id="CAJNNV010030568">
    <property type="protein sequence ID" value="CAE8632951.1"/>
    <property type="molecule type" value="Genomic_DNA"/>
</dbReference>
<feature type="transmembrane region" description="Helical" evidence="6">
    <location>
        <begin position="200"/>
        <end position="226"/>
    </location>
</feature>
<protein>
    <recommendedName>
        <fullName evidence="7">TLC domain-containing protein</fullName>
    </recommendedName>
</protein>
<comment type="caution">
    <text evidence="8">The sequence shown here is derived from an EMBL/GenBank/DDBJ whole genome shotgun (WGS) entry which is preliminary data.</text>
</comment>
<accession>A0A813H5K5</accession>
<evidence type="ECO:0000313" key="9">
    <source>
        <dbReference type="Proteomes" id="UP000654075"/>
    </source>
</evidence>
<proteinExistence type="predicted"/>
<dbReference type="PANTHER" id="PTHR13439">
    <property type="entry name" value="CT120 PROTEIN"/>
    <property type="match status" value="1"/>
</dbReference>
<gene>
    <name evidence="8" type="ORF">PGLA1383_LOCUS48872</name>
</gene>
<dbReference type="Proteomes" id="UP000654075">
    <property type="component" value="Unassembled WGS sequence"/>
</dbReference>
<keyword evidence="9" id="KW-1185">Reference proteome</keyword>
<dbReference type="PROSITE" id="PS50922">
    <property type="entry name" value="TLC"/>
    <property type="match status" value="1"/>
</dbReference>
<evidence type="ECO:0000256" key="2">
    <source>
        <dbReference type="ARBA" id="ARBA00022692"/>
    </source>
</evidence>
<evidence type="ECO:0000256" key="5">
    <source>
        <dbReference type="PROSITE-ProRule" id="PRU00205"/>
    </source>
</evidence>
<evidence type="ECO:0000256" key="1">
    <source>
        <dbReference type="ARBA" id="ARBA00004141"/>
    </source>
</evidence>
<evidence type="ECO:0000256" key="4">
    <source>
        <dbReference type="ARBA" id="ARBA00023136"/>
    </source>
</evidence>
<dbReference type="AlphaFoldDB" id="A0A813H5K5"/>
<feature type="domain" description="TLC" evidence="7">
    <location>
        <begin position="64"/>
        <end position="277"/>
    </location>
</feature>
<keyword evidence="3 6" id="KW-1133">Transmembrane helix</keyword>
<evidence type="ECO:0000256" key="6">
    <source>
        <dbReference type="SAM" id="Phobius"/>
    </source>
</evidence>
<dbReference type="Pfam" id="PF03798">
    <property type="entry name" value="TRAM_LAG1_CLN8"/>
    <property type="match status" value="1"/>
</dbReference>
<evidence type="ECO:0000259" key="7">
    <source>
        <dbReference type="PROSITE" id="PS50922"/>
    </source>
</evidence>